<protein>
    <recommendedName>
        <fullName evidence="1">Tryptophan 2,3-dioxygenase</fullName>
        <shortName evidence="1">TDO</shortName>
        <ecNumber evidence="1">1.13.11.11</ecNumber>
    </recommendedName>
    <alternativeName>
        <fullName evidence="1">Tryptamin 2,3-dioxygenase</fullName>
    </alternativeName>
    <alternativeName>
        <fullName evidence="1">Tryptophan oxygenase</fullName>
        <shortName evidence="1">TO</shortName>
        <shortName evidence="1">TRPO</shortName>
    </alternativeName>
    <alternativeName>
        <fullName evidence="1">Tryptophan pyrrolase</fullName>
    </alternativeName>
    <alternativeName>
        <fullName evidence="1">Tryptophanase</fullName>
    </alternativeName>
</protein>
<dbReference type="Gene3D" id="1.20.58.480">
    <property type="match status" value="1"/>
</dbReference>
<dbReference type="EMBL" id="MKVH01000002">
    <property type="protein sequence ID" value="OJX61085.1"/>
    <property type="molecule type" value="Genomic_DNA"/>
</dbReference>
<dbReference type="SUPFAM" id="SSF140959">
    <property type="entry name" value="Indolic compounds 2,3-dioxygenase-like"/>
    <property type="match status" value="1"/>
</dbReference>
<dbReference type="GO" id="GO:0046872">
    <property type="term" value="F:metal ion binding"/>
    <property type="evidence" value="ECO:0007669"/>
    <property type="project" value="UniProtKB-KW"/>
</dbReference>
<dbReference type="Gene3D" id="1.10.287.3810">
    <property type="match status" value="1"/>
</dbReference>
<dbReference type="Pfam" id="PF03301">
    <property type="entry name" value="Trp_dioxygenase"/>
    <property type="match status" value="1"/>
</dbReference>
<proteinExistence type="inferred from homology"/>
<sequence length="356" mass="41215">MIYYSDYLELDRVLDSQHPESDKQGAHAHDELLFIITHQTFELWFKQVLFELKTVIDDLDRDYVPEASVATCHARLQRVNRIMEHAANQFTILETMTPPDFMDFRAFLNPASGFQSVQWRVLERTLGLSDDRRVLRSYRDSLTEEHRAAIEAATNGPTLFSVVQQWLEKLPFMESGSYTFWEEYRTAVRNMLDNDRVEIRRLAEAEGHDPSEALAQVDANEKGFLAIFDTTQYDALVAQGARRLSQRATLAVLFISTYREYPLLQIPYRFLDAVIELDRLVSLWRYRHTMMVSRMIGMRVGTGGSSGHDYLMMTTLKQRVFDDITAMSSFLIPRTHTPALPGDLAERLQFVNEARV</sequence>
<evidence type="ECO:0000256" key="1">
    <source>
        <dbReference type="HAMAP-Rule" id="MF_01972"/>
    </source>
</evidence>
<keyword evidence="1" id="KW-0349">Heme</keyword>
<keyword evidence="1" id="KW-0479">Metal-binding</keyword>
<dbReference type="AlphaFoldDB" id="A0A1M3L696"/>
<keyword evidence="1" id="KW-0823">Tryptophan catabolism</keyword>
<keyword evidence="1" id="KW-0408">Iron</keyword>
<dbReference type="GO" id="GO:0004833">
    <property type="term" value="F:L-tryptophan 2,3-dioxygenase activity"/>
    <property type="evidence" value="ECO:0007669"/>
    <property type="project" value="UniProtKB-UniRule"/>
</dbReference>
<dbReference type="STRING" id="1895771.BGO89_00345"/>
<dbReference type="InterPro" id="IPR004981">
    <property type="entry name" value="Trp_2_3_dOase"/>
</dbReference>
<dbReference type="PANTHER" id="PTHR10138:SF0">
    <property type="entry name" value="TRYPTOPHAN 2,3-DIOXYGENASE"/>
    <property type="match status" value="1"/>
</dbReference>
<comment type="similarity">
    <text evidence="1">Belongs to the tryptophan 2,3-dioxygenase family.</text>
</comment>
<comment type="catalytic activity">
    <reaction evidence="1">
        <text>L-tryptophan + O2 = N-formyl-L-kynurenine</text>
        <dbReference type="Rhea" id="RHEA:24536"/>
        <dbReference type="ChEBI" id="CHEBI:15379"/>
        <dbReference type="ChEBI" id="CHEBI:57912"/>
        <dbReference type="ChEBI" id="CHEBI:58629"/>
        <dbReference type="EC" id="1.13.11.11"/>
    </reaction>
</comment>
<comment type="caution">
    <text evidence="2">The sequence shown here is derived from an EMBL/GenBank/DDBJ whole genome shotgun (WGS) entry which is preliminary data.</text>
</comment>
<keyword evidence="1" id="KW-0560">Oxidoreductase</keyword>
<dbReference type="GO" id="GO:0019442">
    <property type="term" value="P:L-tryptophan catabolic process to acetyl-CoA"/>
    <property type="evidence" value="ECO:0007669"/>
    <property type="project" value="TreeGrafter"/>
</dbReference>
<dbReference type="InterPro" id="IPR037217">
    <property type="entry name" value="Trp/Indoleamine_2_3_dOase-like"/>
</dbReference>
<comment type="cofactor">
    <cofactor evidence="1">
        <name>heme</name>
        <dbReference type="ChEBI" id="CHEBI:30413"/>
    </cofactor>
    <text evidence="1">Binds 1 heme group per subunit.</text>
</comment>
<dbReference type="EC" id="1.13.11.11" evidence="1"/>
<evidence type="ECO:0000313" key="2">
    <source>
        <dbReference type="EMBL" id="OJX61085.1"/>
    </source>
</evidence>
<keyword evidence="1" id="KW-0223">Dioxygenase</keyword>
<feature type="binding site" evidence="1">
    <location>
        <position position="105"/>
    </location>
    <ligand>
        <name>substrate</name>
    </ligand>
</feature>
<dbReference type="GO" id="GO:0020037">
    <property type="term" value="F:heme binding"/>
    <property type="evidence" value="ECO:0007669"/>
    <property type="project" value="UniProtKB-UniRule"/>
</dbReference>
<feature type="binding site" description="axial binding residue" evidence="1">
    <location>
        <position position="288"/>
    </location>
    <ligand>
        <name>heme</name>
        <dbReference type="ChEBI" id="CHEBI:30413"/>
    </ligand>
    <ligandPart>
        <name>Fe</name>
        <dbReference type="ChEBI" id="CHEBI:18248"/>
    </ligandPart>
</feature>
<dbReference type="Proteomes" id="UP000184233">
    <property type="component" value="Unassembled WGS sequence"/>
</dbReference>
<name>A0A1M3L696_9BACT</name>
<evidence type="ECO:0000313" key="3">
    <source>
        <dbReference type="Proteomes" id="UP000184233"/>
    </source>
</evidence>
<feature type="binding site" evidence="1">
    <location>
        <position position="302"/>
    </location>
    <ligand>
        <name>substrate</name>
    </ligand>
</feature>
<comment type="pathway">
    <text evidence="1">Amino-acid degradation; L-tryptophan degradation via kynurenine pathway; L-kynurenine from L-tryptophan: step 1/2.</text>
</comment>
<feature type="binding site" evidence="1">
    <location>
        <begin position="34"/>
        <end position="38"/>
    </location>
    <ligand>
        <name>substrate</name>
    </ligand>
</feature>
<comment type="caution">
    <text evidence="1">Lacks conserved residue(s) required for the propagation of feature annotation.</text>
</comment>
<dbReference type="HAMAP" id="MF_01972">
    <property type="entry name" value="T23O"/>
    <property type="match status" value="1"/>
</dbReference>
<dbReference type="PANTHER" id="PTHR10138">
    <property type="entry name" value="TRYPTOPHAN 2,3-DIOXYGENASE"/>
    <property type="match status" value="1"/>
</dbReference>
<accession>A0A1M3L696</accession>
<organism evidence="2 3">
    <name type="scientific">Candidatus Kapaibacterium thiocyanatum</name>
    <dbReference type="NCBI Taxonomy" id="1895771"/>
    <lineage>
        <taxon>Bacteria</taxon>
        <taxon>Pseudomonadati</taxon>
        <taxon>Candidatus Kapaibacteriota</taxon>
        <taxon>Candidatus Kapaibacteriia</taxon>
        <taxon>Candidatus Kapaibacteriales</taxon>
        <taxon>Candidatus Kapaibacteriaceae</taxon>
        <taxon>Candidatus Kapaibacterium</taxon>
    </lineage>
</organism>
<comment type="subunit">
    <text evidence="1">Homotetramer.</text>
</comment>
<comment type="function">
    <text evidence="1">Heme-dependent dioxygenase that catalyzes the oxidative cleavage of the L-tryptophan (L-Trp) pyrrole ring and converts L-tryptophan to N-formyl-L-kynurenine. Catalyzes the oxidative cleavage of the indole moiety.</text>
</comment>
<reference evidence="2 3" key="1">
    <citation type="submission" date="2016-09" db="EMBL/GenBank/DDBJ databases">
        <title>Genome-resolved meta-omics ties microbial dynamics to process performance in biotechnology for thiocyanate degradation.</title>
        <authorList>
            <person name="Kantor R.S."/>
            <person name="Huddy R.J."/>
            <person name="Iyer R."/>
            <person name="Thomas B.C."/>
            <person name="Brown C.T."/>
            <person name="Anantharaman K."/>
            <person name="Tringe S."/>
            <person name="Hettich R.L."/>
            <person name="Harrison S.T."/>
            <person name="Banfield J.F."/>
        </authorList>
    </citation>
    <scope>NUCLEOTIDE SEQUENCE [LARGE SCALE GENOMIC DNA]</scope>
    <source>
        <strain evidence="2">59-99</strain>
    </source>
</reference>
<dbReference type="UniPathway" id="UPA00333">
    <property type="reaction ID" value="UER00453"/>
</dbReference>
<dbReference type="GO" id="GO:0019441">
    <property type="term" value="P:L-tryptophan catabolic process to kynurenine"/>
    <property type="evidence" value="ECO:0007669"/>
    <property type="project" value="UniProtKB-UniRule"/>
</dbReference>
<gene>
    <name evidence="1" type="primary">kynA</name>
    <name evidence="2" type="ORF">BGO89_00345</name>
</gene>